<keyword evidence="2" id="KW-1185">Reference proteome</keyword>
<evidence type="ECO:0000313" key="2">
    <source>
        <dbReference type="Proteomes" id="UP001241377"/>
    </source>
</evidence>
<dbReference type="EMBL" id="JASBWR010000110">
    <property type="protein sequence ID" value="KAJ9094610.1"/>
    <property type="molecule type" value="Genomic_DNA"/>
</dbReference>
<organism evidence="1 2">
    <name type="scientific">Naganishia cerealis</name>
    <dbReference type="NCBI Taxonomy" id="610337"/>
    <lineage>
        <taxon>Eukaryota</taxon>
        <taxon>Fungi</taxon>
        <taxon>Dikarya</taxon>
        <taxon>Basidiomycota</taxon>
        <taxon>Agaricomycotina</taxon>
        <taxon>Tremellomycetes</taxon>
        <taxon>Filobasidiales</taxon>
        <taxon>Filobasidiaceae</taxon>
        <taxon>Naganishia</taxon>
    </lineage>
</organism>
<accession>A0ACC2V672</accession>
<gene>
    <name evidence="1" type="ORF">QFC19_007908</name>
</gene>
<name>A0ACC2V672_9TREE</name>
<protein>
    <submittedName>
        <fullName evidence="1">Uncharacterized protein</fullName>
    </submittedName>
</protein>
<dbReference type="Proteomes" id="UP001241377">
    <property type="component" value="Unassembled WGS sequence"/>
</dbReference>
<sequence length="356" mass="40729">MSKPFPKRLELQDLVKEFQAKLGGDWDKYHESLSLFLVGKLSRAELVSQITPILKGGLVKYHNKLLLLNFVSSLKNGPLDYQNELALFWNKKANKGKTVRSSQYEKFKQNIMGLPLRERRRIKNITRDSGKKGKLSASITLTRHALLPKIPMIQDKEQQKLQVNNLVQWQQDVVNGINTPLSTQTYEIPDYEDLSRHVLMTMREYGLTGGASIPALEMIILGLETHLRNIVESAIDVARYRKHKYSANDIVSAIGIDPDGPKETTPETPMPQVTLHIEDLFNTLEMYPHLIEPCGSKLRLPSITLENDDMIDTKYELPPREQNDEEKIKEEPDKRTAHLGTTDELKWVLHDLITTT</sequence>
<evidence type="ECO:0000313" key="1">
    <source>
        <dbReference type="EMBL" id="KAJ9094610.1"/>
    </source>
</evidence>
<proteinExistence type="predicted"/>
<reference evidence="1" key="1">
    <citation type="submission" date="2023-04" db="EMBL/GenBank/DDBJ databases">
        <title>Draft Genome sequencing of Naganishia species isolated from polar environments using Oxford Nanopore Technology.</title>
        <authorList>
            <person name="Leo P."/>
            <person name="Venkateswaran K."/>
        </authorList>
    </citation>
    <scope>NUCLEOTIDE SEQUENCE</scope>
    <source>
        <strain evidence="1">MNA-CCFEE 5261</strain>
    </source>
</reference>
<comment type="caution">
    <text evidence="1">The sequence shown here is derived from an EMBL/GenBank/DDBJ whole genome shotgun (WGS) entry which is preliminary data.</text>
</comment>